<proteinExistence type="predicted"/>
<dbReference type="EMBL" id="BKAM01000089">
    <property type="protein sequence ID" value="GEP73520.1"/>
    <property type="molecule type" value="Genomic_DNA"/>
</dbReference>
<evidence type="ECO:0000313" key="4">
    <source>
        <dbReference type="Proteomes" id="UP000321569"/>
    </source>
</evidence>
<feature type="signal peptide" evidence="2">
    <location>
        <begin position="1"/>
        <end position="19"/>
    </location>
</feature>
<protein>
    <recommendedName>
        <fullName evidence="5">Lipoprotein</fullName>
    </recommendedName>
</protein>
<accession>A0A512PQP6</accession>
<sequence>MKKSLAAAVMTLIVPLVLAGCAPKSNNQSQSKSSSSSSTQTTAQSDSQSSSATTANQTTGPRALKVQYQAASFTTTLDHEYYEEHLYKYVPGSVDRNKTYTWDSKNVSTQTKVHVDKKAIATFKDEDDHENEHETFYRIKLGNAAQKYWVNDDVLQNDHENDYDD</sequence>
<feature type="chain" id="PRO_5039445038" description="Lipoprotein" evidence="2">
    <location>
        <begin position="20"/>
        <end position="165"/>
    </location>
</feature>
<comment type="caution">
    <text evidence="3">The sequence shown here is derived from an EMBL/GenBank/DDBJ whole genome shotgun (WGS) entry which is preliminary data.</text>
</comment>
<dbReference type="Proteomes" id="UP000321569">
    <property type="component" value="Unassembled WGS sequence"/>
</dbReference>
<gene>
    <name evidence="3" type="ORF">LRA02_23880</name>
</gene>
<evidence type="ECO:0000256" key="2">
    <source>
        <dbReference type="SAM" id="SignalP"/>
    </source>
</evidence>
<reference evidence="3 4" key="1">
    <citation type="submission" date="2019-07" db="EMBL/GenBank/DDBJ databases">
        <title>Whole genome shotgun sequence of Lactobacillus rapi NBRC 109618.</title>
        <authorList>
            <person name="Hosoyama A."/>
            <person name="Uohara A."/>
            <person name="Ohji S."/>
            <person name="Ichikawa N."/>
        </authorList>
    </citation>
    <scope>NUCLEOTIDE SEQUENCE [LARGE SCALE GENOMIC DNA]</scope>
    <source>
        <strain evidence="3 4">NBRC 109618</strain>
    </source>
</reference>
<name>A0A512PQP6_9LACO</name>
<feature type="compositionally biased region" description="Low complexity" evidence="1">
    <location>
        <begin position="25"/>
        <end position="59"/>
    </location>
</feature>
<dbReference type="OrthoDB" id="2328599at2"/>
<dbReference type="PROSITE" id="PS51257">
    <property type="entry name" value="PROKAR_LIPOPROTEIN"/>
    <property type="match status" value="1"/>
</dbReference>
<evidence type="ECO:0008006" key="5">
    <source>
        <dbReference type="Google" id="ProtNLM"/>
    </source>
</evidence>
<organism evidence="3 4">
    <name type="scientific">Lentilactobacillus rapi</name>
    <dbReference type="NCBI Taxonomy" id="481723"/>
    <lineage>
        <taxon>Bacteria</taxon>
        <taxon>Bacillati</taxon>
        <taxon>Bacillota</taxon>
        <taxon>Bacilli</taxon>
        <taxon>Lactobacillales</taxon>
        <taxon>Lactobacillaceae</taxon>
        <taxon>Lentilactobacillus</taxon>
    </lineage>
</organism>
<dbReference type="AlphaFoldDB" id="A0A512PQP6"/>
<dbReference type="RefSeq" id="WP_056983288.1">
    <property type="nucleotide sequence ID" value="NZ_BKAM01000089.1"/>
</dbReference>
<evidence type="ECO:0000256" key="1">
    <source>
        <dbReference type="SAM" id="MobiDB-lite"/>
    </source>
</evidence>
<keyword evidence="2" id="KW-0732">Signal</keyword>
<feature type="region of interest" description="Disordered" evidence="1">
    <location>
        <begin position="23"/>
        <end position="63"/>
    </location>
</feature>
<evidence type="ECO:0000313" key="3">
    <source>
        <dbReference type="EMBL" id="GEP73520.1"/>
    </source>
</evidence>